<reference evidence="1" key="1">
    <citation type="submission" date="2014-11" db="EMBL/GenBank/DDBJ databases">
        <authorList>
            <person name="Amaro Gonzalez C."/>
        </authorList>
    </citation>
    <scope>NUCLEOTIDE SEQUENCE</scope>
</reference>
<reference evidence="1" key="2">
    <citation type="journal article" date="2015" name="Fish Shellfish Immunol.">
        <title>Early steps in the European eel (Anguilla anguilla)-Vibrio vulnificus interaction in the gills: Role of the RtxA13 toxin.</title>
        <authorList>
            <person name="Callol A."/>
            <person name="Pajuelo D."/>
            <person name="Ebbesson L."/>
            <person name="Teles M."/>
            <person name="MacKenzie S."/>
            <person name="Amaro C."/>
        </authorList>
    </citation>
    <scope>NUCLEOTIDE SEQUENCE</scope>
</reference>
<proteinExistence type="predicted"/>
<organism evidence="1">
    <name type="scientific">Anguilla anguilla</name>
    <name type="common">European freshwater eel</name>
    <name type="synonym">Muraena anguilla</name>
    <dbReference type="NCBI Taxonomy" id="7936"/>
    <lineage>
        <taxon>Eukaryota</taxon>
        <taxon>Metazoa</taxon>
        <taxon>Chordata</taxon>
        <taxon>Craniata</taxon>
        <taxon>Vertebrata</taxon>
        <taxon>Euteleostomi</taxon>
        <taxon>Actinopterygii</taxon>
        <taxon>Neopterygii</taxon>
        <taxon>Teleostei</taxon>
        <taxon>Anguilliformes</taxon>
        <taxon>Anguillidae</taxon>
        <taxon>Anguilla</taxon>
    </lineage>
</organism>
<dbReference type="EMBL" id="GBXM01017574">
    <property type="protein sequence ID" value="JAH91003.1"/>
    <property type="molecule type" value="Transcribed_RNA"/>
</dbReference>
<name>A0A0E9WNF8_ANGAN</name>
<sequence>MMHRIPLFTPRCIIRITRRKLFQTETNVLDEWLGVLCREAGKTEGFKSTCLFSLKAIFVHINITIKIM</sequence>
<dbReference type="AlphaFoldDB" id="A0A0E9WNF8"/>
<protein>
    <submittedName>
        <fullName evidence="1">Uncharacterized protein</fullName>
    </submittedName>
</protein>
<accession>A0A0E9WNF8</accession>
<evidence type="ECO:0000313" key="1">
    <source>
        <dbReference type="EMBL" id="JAH91003.1"/>
    </source>
</evidence>